<gene>
    <name evidence="1" type="ORF">WR25_25447</name>
</gene>
<keyword evidence="2" id="KW-1185">Reference proteome</keyword>
<evidence type="ECO:0000313" key="1">
    <source>
        <dbReference type="EMBL" id="PAV93515.1"/>
    </source>
</evidence>
<reference evidence="1 2" key="1">
    <citation type="journal article" date="2017" name="Curr. Biol.">
        <title>Genome architecture and evolution of a unichromosomal asexual nematode.</title>
        <authorList>
            <person name="Fradin H."/>
            <person name="Zegar C."/>
            <person name="Gutwein M."/>
            <person name="Lucas J."/>
            <person name="Kovtun M."/>
            <person name="Corcoran D."/>
            <person name="Baugh L.R."/>
            <person name="Kiontke K."/>
            <person name="Gunsalus K."/>
            <person name="Fitch D.H."/>
            <person name="Piano F."/>
        </authorList>
    </citation>
    <scope>NUCLEOTIDE SEQUENCE [LARGE SCALE GENOMIC DNA]</scope>
    <source>
        <strain evidence="1">PF1309</strain>
    </source>
</reference>
<accession>A0A2A2M5C8</accession>
<dbReference type="AlphaFoldDB" id="A0A2A2M5C8"/>
<name>A0A2A2M5C8_9BILA</name>
<organism evidence="1 2">
    <name type="scientific">Diploscapter pachys</name>
    <dbReference type="NCBI Taxonomy" id="2018661"/>
    <lineage>
        <taxon>Eukaryota</taxon>
        <taxon>Metazoa</taxon>
        <taxon>Ecdysozoa</taxon>
        <taxon>Nematoda</taxon>
        <taxon>Chromadorea</taxon>
        <taxon>Rhabditida</taxon>
        <taxon>Rhabditina</taxon>
        <taxon>Rhabditomorpha</taxon>
        <taxon>Rhabditoidea</taxon>
        <taxon>Rhabditidae</taxon>
        <taxon>Diploscapter</taxon>
    </lineage>
</organism>
<proteinExistence type="predicted"/>
<dbReference type="Proteomes" id="UP000218231">
    <property type="component" value="Unassembled WGS sequence"/>
</dbReference>
<evidence type="ECO:0000313" key="2">
    <source>
        <dbReference type="Proteomes" id="UP000218231"/>
    </source>
</evidence>
<comment type="caution">
    <text evidence="1">The sequence shown here is derived from an EMBL/GenBank/DDBJ whole genome shotgun (WGS) entry which is preliminary data.</text>
</comment>
<sequence>MRCARLIGMCCSMVGTQPSCCSSSATRPVWTSTSTPPSTKCASVKGAWSMTFSTAPCTVPWPMCARKTSLPRRRPATNWSAPAACRLASSAPKAKCAWPRQCSSSLRASSGASLRAVRARAISTSTRPGPPSR</sequence>
<protein>
    <submittedName>
        <fullName evidence="1">Uncharacterized protein</fullName>
    </submittedName>
</protein>
<dbReference type="EMBL" id="LIAE01005143">
    <property type="protein sequence ID" value="PAV93515.1"/>
    <property type="molecule type" value="Genomic_DNA"/>
</dbReference>